<evidence type="ECO:0000313" key="2">
    <source>
        <dbReference type="Proteomes" id="UP000499080"/>
    </source>
</evidence>
<keyword evidence="2" id="KW-1185">Reference proteome</keyword>
<dbReference type="EMBL" id="BGPR01002999">
    <property type="protein sequence ID" value="GBM82269.1"/>
    <property type="molecule type" value="Genomic_DNA"/>
</dbReference>
<organism evidence="1 2">
    <name type="scientific">Araneus ventricosus</name>
    <name type="common">Orbweaver spider</name>
    <name type="synonym">Epeira ventricosa</name>
    <dbReference type="NCBI Taxonomy" id="182803"/>
    <lineage>
        <taxon>Eukaryota</taxon>
        <taxon>Metazoa</taxon>
        <taxon>Ecdysozoa</taxon>
        <taxon>Arthropoda</taxon>
        <taxon>Chelicerata</taxon>
        <taxon>Arachnida</taxon>
        <taxon>Araneae</taxon>
        <taxon>Araneomorphae</taxon>
        <taxon>Entelegynae</taxon>
        <taxon>Araneoidea</taxon>
        <taxon>Araneidae</taxon>
        <taxon>Araneus</taxon>
    </lineage>
</organism>
<evidence type="ECO:0000313" key="1">
    <source>
        <dbReference type="EMBL" id="GBM82269.1"/>
    </source>
</evidence>
<name>A0A4Y2IYG1_ARAVE</name>
<dbReference type="Proteomes" id="UP000499080">
    <property type="component" value="Unassembled WGS sequence"/>
</dbReference>
<proteinExistence type="predicted"/>
<sequence length="78" mass="8948">MKRQKIILPVQYLAFSDILSKKRAAEDESNASDVDGELTDYVDHETDSEMVVGNNPVLVEYNDLYQDTDLCNLRPFNH</sequence>
<reference evidence="1 2" key="1">
    <citation type="journal article" date="2019" name="Sci. Rep.">
        <title>Orb-weaving spider Araneus ventricosus genome elucidates the spidroin gene catalogue.</title>
        <authorList>
            <person name="Kono N."/>
            <person name="Nakamura H."/>
            <person name="Ohtoshi R."/>
            <person name="Moran D.A.P."/>
            <person name="Shinohara A."/>
            <person name="Yoshida Y."/>
            <person name="Fujiwara M."/>
            <person name="Mori M."/>
            <person name="Tomita M."/>
            <person name="Arakawa K."/>
        </authorList>
    </citation>
    <scope>NUCLEOTIDE SEQUENCE [LARGE SCALE GENOMIC DNA]</scope>
</reference>
<dbReference type="AlphaFoldDB" id="A0A4Y2IYG1"/>
<accession>A0A4Y2IYG1</accession>
<comment type="caution">
    <text evidence="1">The sequence shown here is derived from an EMBL/GenBank/DDBJ whole genome shotgun (WGS) entry which is preliminary data.</text>
</comment>
<gene>
    <name evidence="1" type="ORF">AVEN_267978_1</name>
</gene>
<protein>
    <submittedName>
        <fullName evidence="1">Uncharacterized protein</fullName>
    </submittedName>
</protein>